<comment type="similarity">
    <text evidence="1">Belongs to the class-I pyridoxal-phosphate-dependent aminotransferase family.</text>
</comment>
<dbReference type="InterPro" id="IPR004838">
    <property type="entry name" value="NHTrfase_class1_PyrdxlP-BS"/>
</dbReference>
<dbReference type="RefSeq" id="WP_117416523.1">
    <property type="nucleotide sequence ID" value="NZ_BRPJ01000013.1"/>
</dbReference>
<evidence type="ECO:0000259" key="2">
    <source>
        <dbReference type="Pfam" id="PF00155"/>
    </source>
</evidence>
<accession>A0A3E2NER9</accession>
<evidence type="ECO:0000313" key="6">
    <source>
        <dbReference type="Proteomes" id="UP001419084"/>
    </source>
</evidence>
<dbReference type="PROSITE" id="PS00105">
    <property type="entry name" value="AA_TRANSFER_CLASS_1"/>
    <property type="match status" value="1"/>
</dbReference>
<dbReference type="Gene3D" id="3.40.640.10">
    <property type="entry name" value="Type I PLP-dependent aspartate aminotransferase-like (Major domain)"/>
    <property type="match status" value="1"/>
</dbReference>
<reference evidence="3 6" key="2">
    <citation type="journal article" date="2024" name="Int. J. Syst. Evol. Microbiol.">
        <title>Lacrimispora brassicae sp. nov. isolated from fermented cabbage, and proposal of Clostridium indicum Gundawar et al. 2019 and Clostridium methoxybenzovorans Mechichi et al. 1999 as heterotypic synonyms of Lacrimispora amygdalina (Parshina et al. 2003) Haas and Blanchard 2020 and Lacrimispora indolis (McClung and McCoy 1957) Haas and Blanchard 2020, respectively.</title>
        <authorList>
            <person name="Kobayashi H."/>
            <person name="Tanizawa Y."/>
            <person name="Sakamoto M."/>
            <person name="Ohkuma M."/>
            <person name="Tohno M."/>
        </authorList>
    </citation>
    <scope>NUCLEOTIDE SEQUENCE [LARGE SCALE GENOMIC DNA]</scope>
    <source>
        <strain evidence="3 6">DSM 12857</strain>
    </source>
</reference>
<dbReference type="OrthoDB" id="9802328at2"/>
<organism evidence="4 5">
    <name type="scientific">Lacrimispora amygdalina</name>
    <dbReference type="NCBI Taxonomy" id="253257"/>
    <lineage>
        <taxon>Bacteria</taxon>
        <taxon>Bacillati</taxon>
        <taxon>Bacillota</taxon>
        <taxon>Clostridia</taxon>
        <taxon>Lachnospirales</taxon>
        <taxon>Lachnospiraceae</taxon>
        <taxon>Lacrimispora</taxon>
    </lineage>
</organism>
<dbReference type="CDD" id="cd00609">
    <property type="entry name" value="AAT_like"/>
    <property type="match status" value="1"/>
</dbReference>
<evidence type="ECO:0000256" key="1">
    <source>
        <dbReference type="RuleBase" id="RU000481"/>
    </source>
</evidence>
<comment type="caution">
    <text evidence="4">The sequence shown here is derived from an EMBL/GenBank/DDBJ whole genome shotgun (WGS) entry which is preliminary data.</text>
</comment>
<dbReference type="AlphaFoldDB" id="A0A3E2NER9"/>
<dbReference type="Proteomes" id="UP000260680">
    <property type="component" value="Unassembled WGS sequence"/>
</dbReference>
<dbReference type="GO" id="GO:0030170">
    <property type="term" value="F:pyridoxal phosphate binding"/>
    <property type="evidence" value="ECO:0007669"/>
    <property type="project" value="InterPro"/>
</dbReference>
<evidence type="ECO:0000313" key="4">
    <source>
        <dbReference type="EMBL" id="RFZ79381.1"/>
    </source>
</evidence>
<evidence type="ECO:0000313" key="5">
    <source>
        <dbReference type="Proteomes" id="UP000260680"/>
    </source>
</evidence>
<dbReference type="Gene3D" id="3.90.1150.10">
    <property type="entry name" value="Aspartate Aminotransferase, domain 1"/>
    <property type="match status" value="2"/>
</dbReference>
<dbReference type="InterPro" id="IPR004839">
    <property type="entry name" value="Aminotransferase_I/II_large"/>
</dbReference>
<reference evidence="4 5" key="1">
    <citation type="submission" date="2018-07" db="EMBL/GenBank/DDBJ databases">
        <title>New species, Clostridium PI-S10-A1B.</title>
        <authorList>
            <person name="Krishna G."/>
            <person name="Summeta K."/>
            <person name="Shikha S."/>
            <person name="Prabhu P.B."/>
            <person name="Suresh K."/>
        </authorList>
    </citation>
    <scope>NUCLEOTIDE SEQUENCE [LARGE SCALE GENOMIC DNA]</scope>
    <source>
        <strain evidence="4 5">PI-S10-A1B</strain>
    </source>
</reference>
<evidence type="ECO:0000313" key="3">
    <source>
        <dbReference type="EMBL" id="GLB28840.1"/>
    </source>
</evidence>
<keyword evidence="1" id="KW-0808">Transferase</keyword>
<comment type="cofactor">
    <cofactor evidence="1">
        <name>pyridoxal 5'-phosphate</name>
        <dbReference type="ChEBI" id="CHEBI:597326"/>
    </cofactor>
</comment>
<sequence length="402" mass="44989">MIADKMRPLVENNSAIRAMFEEGKKMAAEYGAENVYDFSLGNPNVPAPESVKQAIIDIMNEEESTMVHGYMSNAGFDDVREGIAASINRRFGTHFHGGNLLMTVGAASGLNVILKTILDPGDEVIVFAPYFMEYGSYVRNYDGVLTVIPPNTENFQPGLLEFERSITKRTKAVIINTPNNPTGVVYSSETLRQIGAILERKENEYGTSILLISDEPYRELAYDGVQVPYVTLFYKNTVVCYSYSKSLSLPGERIGYLVIPDEVEDSKAVIAAAAISNRVLGCVNAPSLMQRVILRCVDEKVNLSAYNKNRELLYSSLKEYGYQCIKPEGAFYLFIKTPEDDKKFCEYCKKHRVLLVQGSAFACPGYARIAYCVSYEQIERSLPAFKRIAQEYGLKAVKEDLR</sequence>
<dbReference type="EC" id="2.6.1.-" evidence="1"/>
<dbReference type="InterPro" id="IPR015424">
    <property type="entry name" value="PyrdxlP-dep_Trfase"/>
</dbReference>
<protein>
    <recommendedName>
        <fullName evidence="1">Aminotransferase</fullName>
        <ecNumber evidence="1">2.6.1.-</ecNumber>
    </recommendedName>
</protein>
<dbReference type="PANTHER" id="PTHR42691">
    <property type="entry name" value="ASPARTATE AMINOTRANSFERASE YHDR-RELATED"/>
    <property type="match status" value="1"/>
</dbReference>
<dbReference type="InterPro" id="IPR015422">
    <property type="entry name" value="PyrdxlP-dep_Trfase_small"/>
</dbReference>
<dbReference type="PANTHER" id="PTHR42691:SF1">
    <property type="entry name" value="ASPARTATE AMINOTRANSFERASE YHDR-RELATED"/>
    <property type="match status" value="1"/>
</dbReference>
<gene>
    <name evidence="4" type="ORF">DS742_08270</name>
    <name evidence="3" type="ORF">LAD12857_07630</name>
</gene>
<feature type="domain" description="Aminotransferase class I/classII large" evidence="2">
    <location>
        <begin position="34"/>
        <end position="381"/>
    </location>
</feature>
<keyword evidence="1 4" id="KW-0032">Aminotransferase</keyword>
<dbReference type="NCBIfam" id="NF005305">
    <property type="entry name" value="PRK06836.1"/>
    <property type="match status" value="1"/>
</dbReference>
<proteinExistence type="inferred from homology"/>
<dbReference type="Proteomes" id="UP001419084">
    <property type="component" value="Unassembled WGS sequence"/>
</dbReference>
<dbReference type="EMBL" id="BRPJ01000013">
    <property type="protein sequence ID" value="GLB28840.1"/>
    <property type="molecule type" value="Genomic_DNA"/>
</dbReference>
<dbReference type="GO" id="GO:0008483">
    <property type="term" value="F:transaminase activity"/>
    <property type="evidence" value="ECO:0007669"/>
    <property type="project" value="UniProtKB-KW"/>
</dbReference>
<keyword evidence="6" id="KW-1185">Reference proteome</keyword>
<dbReference type="SUPFAM" id="SSF53383">
    <property type="entry name" value="PLP-dependent transferases"/>
    <property type="match status" value="1"/>
</dbReference>
<name>A0A3E2NER9_9FIRM</name>
<dbReference type="Pfam" id="PF00155">
    <property type="entry name" value="Aminotran_1_2"/>
    <property type="match status" value="1"/>
</dbReference>
<dbReference type="EMBL" id="QOHO01000024">
    <property type="protein sequence ID" value="RFZ79381.1"/>
    <property type="molecule type" value="Genomic_DNA"/>
</dbReference>
<dbReference type="InterPro" id="IPR015421">
    <property type="entry name" value="PyrdxlP-dep_Trfase_major"/>
</dbReference>